<dbReference type="Pfam" id="PF17517">
    <property type="entry name" value="IgGFc_binding"/>
    <property type="match status" value="1"/>
</dbReference>
<dbReference type="Proteomes" id="UP000198711">
    <property type="component" value="Unassembled WGS sequence"/>
</dbReference>
<sequence>MTKHRLLLLFVCLALKAYTQDYSNKGKDFWLGYGYHVSMAGSNGVPVITGGTQDMVLYFTSDKDANVTVEVPAVGYKQTYFVPKNQITVSYTLPKTGSQDCRIADAGLYNTGIHITSDAPIVAYAHIYNASVSGASILFPTNTLGKDYYSVNYTQSSNQSYANSFFFVVATEDNTTVEITPTAANKNGKPAGLPFTVTLKQGQIYNVMGTTSGNQGTDLTGSRIRSISSNGSGGCKKIAVFSGSGKISIGGSGTGTADNLFAQAFPAVAWGKRYLTAPTGSQPNNFFRVCVTDPTTVVKLNGVPLPSSTLINGFYYQFKNSNLPGYNPAAPNLIESDKPVLVAQYCTTQGQEGNPNTFPYGDPEMIYLSPVEQTINKITLYSATLYKILQSYINVIIKKEGVNSFTLDGTSMASSFQPHPQDPNYAYAIMSVGSGPHALYADTGFNAIAYGFGSAESYGYNAGTNIRDFTQVASFRNPYGVVDSAVTCVNTAFQFSVPFNFQPGSILWDFSAAPNISPNVPIGPANAPAYDSAVAASGQTLYYYSTKQNYTFSKANTVALRDTIKVYTTSNSPDGCGSTSQLFAIPVSVNPLLVAQFTTTQSGCVTDSVYITDQSTTANGAVTRWLWSFGDGTTADNSTALLTPKKYSTPASYTIKLKAVSGIGCSSTETVNTVNLSSKPVAGFTYPAVTCVNDNITYTDASTVQTGTITQWTWDLDNAAGPLTASTGAQQTTNYQAFGKKNVTLQVTTSTGCKSDLFIPATPVTIHAYPVPGFVMPEICLNDALAQFTDTSKVADGTAAGFTYKWQFNAGTPPVIPGPNIATSTAQNPSVRYNNYGYYKVNLTVTSNGCTAAITQKFTVNGSNPTADFSVSNSNALCSNRQVEITNNSFVDFGNLSFIEIYWDQNDLSQKTVDSTPVRYKKYTHLYPNFQSPASKSFTIVLKAYSGATSSTCRSQASQTITLNASPKVSLTTLPGICYDASPRLITQASYNNSVSNAAGSPAFSGNGITNIASGLFDPKKAGVGTYPIQYLAVSDKGCRDLATQNITVWPSPLAKWNVGSLQCEKNAVSFVDSSLANYSNIRQWKWDFGNGSTANRSDNTIFGVTYTVAQTYTVSLQVSTDSGCVSTTNTQSVKVNPLPKPAFALPKICLPDGNGQFTDQSTITDGSQALFSYLWNFGDPFNNTAAVVKNPSHHYSAVGPYPVQLKLTSKDGCIDSLTQMLTTIYPQPKAAFIASPSEACMGDTIRFTDKGNGITSNAVSWNWTLSGGDVSALQNPLKRFTDSGTFNISYYFFNQQGCVSDTVIQQVVVDPYPKLKLPSKINVLEGGTATLRPVYVYGTNLQYLWTPATYLTSNTDSTPKSTPKSDITYKLVLTGKGGCSVSDTSFIKVLLSIDVPNAFSPNGDGINDTWKIRYLESYPGATVEVYDRYGQLVFRSQGYDKEWDGTYNGQPLPVTTYYYIINPKNGRKIVTGSVTIIK</sequence>
<name>A0A8X8LEF5_9BACT</name>
<dbReference type="InterPro" id="IPR035234">
    <property type="entry name" value="IgGFc-bd_N"/>
</dbReference>
<feature type="domain" description="PKD" evidence="1">
    <location>
        <begin position="1229"/>
        <end position="1298"/>
    </location>
</feature>
<feature type="domain" description="PKD" evidence="1">
    <location>
        <begin position="592"/>
        <end position="671"/>
    </location>
</feature>
<protein>
    <submittedName>
        <fullName evidence="2">Gliding motility-associated C-terminal domain-containing protein</fullName>
    </submittedName>
</protein>
<dbReference type="PANTHER" id="PTHR46534">
    <property type="entry name" value="IGGFC_BINDING DOMAIN-CONTAINING PROTEIN"/>
    <property type="match status" value="1"/>
</dbReference>
<dbReference type="SMART" id="SM00089">
    <property type="entry name" value="PKD"/>
    <property type="match status" value="6"/>
</dbReference>
<evidence type="ECO:0000313" key="3">
    <source>
        <dbReference type="Proteomes" id="UP000198711"/>
    </source>
</evidence>
<dbReference type="InterPro" id="IPR022409">
    <property type="entry name" value="PKD/Chitinase_dom"/>
</dbReference>
<gene>
    <name evidence="2" type="ORF">SAMN05444410_11170</name>
</gene>
<dbReference type="NCBIfam" id="TIGR04131">
    <property type="entry name" value="Bac_Flav_CTERM"/>
    <property type="match status" value="1"/>
</dbReference>
<dbReference type="SUPFAM" id="SSF49299">
    <property type="entry name" value="PKD domain"/>
    <property type="match status" value="6"/>
</dbReference>
<feature type="domain" description="PKD" evidence="1">
    <location>
        <begin position="1085"/>
        <end position="1136"/>
    </location>
</feature>
<proteinExistence type="predicted"/>
<organism evidence="2 3">
    <name type="scientific">Hydrobacter penzbergensis</name>
    <dbReference type="NCBI Taxonomy" id="1235997"/>
    <lineage>
        <taxon>Bacteria</taxon>
        <taxon>Pseudomonadati</taxon>
        <taxon>Bacteroidota</taxon>
        <taxon>Chitinophagia</taxon>
        <taxon>Chitinophagales</taxon>
        <taxon>Chitinophagaceae</taxon>
        <taxon>Hydrobacter</taxon>
    </lineage>
</organism>
<dbReference type="InterPro" id="IPR026341">
    <property type="entry name" value="T9SS_type_B"/>
</dbReference>
<dbReference type="EMBL" id="FNNO01000011">
    <property type="protein sequence ID" value="SDX23022.1"/>
    <property type="molecule type" value="Genomic_DNA"/>
</dbReference>
<dbReference type="InterPro" id="IPR035986">
    <property type="entry name" value="PKD_dom_sf"/>
</dbReference>
<accession>A0A8X8LEF5</accession>
<dbReference type="PANTHER" id="PTHR46534:SF1">
    <property type="entry name" value="IGGFC-BINDING PROTEIN N-TERMINAL DOMAIN-CONTAINING PROTEIN"/>
    <property type="match status" value="1"/>
</dbReference>
<reference evidence="2 3" key="1">
    <citation type="submission" date="2016-10" db="EMBL/GenBank/DDBJ databases">
        <authorList>
            <person name="Varghese N."/>
            <person name="Submissions S."/>
        </authorList>
    </citation>
    <scope>NUCLEOTIDE SEQUENCE [LARGE SCALE GENOMIC DNA]</scope>
    <source>
        <strain evidence="2 3">DSM 25353</strain>
    </source>
</reference>
<dbReference type="RefSeq" id="WP_092724519.1">
    <property type="nucleotide sequence ID" value="NZ_FNNO01000011.1"/>
</dbReference>
<evidence type="ECO:0000313" key="2">
    <source>
        <dbReference type="EMBL" id="SDX23022.1"/>
    </source>
</evidence>
<evidence type="ECO:0000259" key="1">
    <source>
        <dbReference type="PROSITE" id="PS50093"/>
    </source>
</evidence>
<comment type="caution">
    <text evidence="2">The sequence shown here is derived from an EMBL/GenBank/DDBJ whole genome shotgun (WGS) entry which is preliminary data.</text>
</comment>
<dbReference type="Pfam" id="PF13585">
    <property type="entry name" value="CHU_C"/>
    <property type="match status" value="1"/>
</dbReference>
<dbReference type="InterPro" id="IPR000601">
    <property type="entry name" value="PKD_dom"/>
</dbReference>
<keyword evidence="3" id="KW-1185">Reference proteome</keyword>
<dbReference type="CDD" id="cd00146">
    <property type="entry name" value="PKD"/>
    <property type="match status" value="2"/>
</dbReference>
<feature type="domain" description="PKD" evidence="1">
    <location>
        <begin position="803"/>
        <end position="860"/>
    </location>
</feature>
<dbReference type="Gene3D" id="2.60.40.10">
    <property type="entry name" value="Immunoglobulins"/>
    <property type="match status" value="6"/>
</dbReference>
<dbReference type="InterPro" id="IPR013783">
    <property type="entry name" value="Ig-like_fold"/>
</dbReference>
<feature type="domain" description="PKD" evidence="1">
    <location>
        <begin position="1167"/>
        <end position="1213"/>
    </location>
</feature>
<dbReference type="PROSITE" id="PS50093">
    <property type="entry name" value="PKD"/>
    <property type="match status" value="5"/>
</dbReference>
<dbReference type="Pfam" id="PF18911">
    <property type="entry name" value="PKD_4"/>
    <property type="match status" value="4"/>
</dbReference>